<keyword evidence="5" id="KW-0479">Metal-binding</keyword>
<feature type="transmembrane region" description="Helical" evidence="12">
    <location>
        <begin position="295"/>
        <end position="313"/>
    </location>
</feature>
<dbReference type="GO" id="GO:0071586">
    <property type="term" value="P:CAAX-box protein processing"/>
    <property type="evidence" value="ECO:0007669"/>
    <property type="project" value="InterPro"/>
</dbReference>
<feature type="domain" description="Peptidase M48" evidence="13">
    <location>
        <begin position="211"/>
        <end position="415"/>
    </location>
</feature>
<sequence length="416" mass="47350">MTASDIQTSFIFLLIASYTLQLWLSRRHSKHIQDHRAAVPAAFADKISLEAHQKAADYTTTRNKFGLLELSFSTIVLAIWTLGGGLQLLDNVIRTFEFSPIFTGIIVIFGLGLISGFLDLPFTLYKTFVIEEKFGFNRLTLKMFITDTLKSTTIMLIIGLPFLYFVLWLMDLRDANPYWWLYVWGSWFGFSMLMMWLYPTFIAPIFNKFTPLDEPELKSKITQLLERCGFTSNGVFIMDGSKRSSHGNAYFTGFGSNKRIVFFDTLLNSLQHNEIEAVLAHELGHFKRNHIKKRILTMALMSLGGLALLAWLIDQTFIYEGLGVSQVSSHMALILFMLVTPLISIFLTPIFSLMSRKHEFEADEFAAENTDANNLITALVKLYEENSNTLTPDPLYSAFYDSHPPAPVRVAHLTKL</sequence>
<dbReference type="AlphaFoldDB" id="A0A3B1AHR4"/>
<proteinExistence type="predicted"/>
<gene>
    <name evidence="15" type="ORF">MNBD_GAMMA23-2057</name>
</gene>
<keyword evidence="11 12" id="KW-0472">Membrane</keyword>
<evidence type="ECO:0000256" key="1">
    <source>
        <dbReference type="ARBA" id="ARBA00001947"/>
    </source>
</evidence>
<keyword evidence="9 12" id="KW-1133">Transmembrane helix</keyword>
<dbReference type="FunFam" id="3.30.2010.10:FF:000002">
    <property type="entry name" value="CAAX prenyl protease"/>
    <property type="match status" value="1"/>
</dbReference>
<evidence type="ECO:0000256" key="7">
    <source>
        <dbReference type="ARBA" id="ARBA00022824"/>
    </source>
</evidence>
<dbReference type="InterPro" id="IPR027057">
    <property type="entry name" value="CAXX_Prtase_1"/>
</dbReference>
<evidence type="ECO:0000256" key="4">
    <source>
        <dbReference type="ARBA" id="ARBA00022692"/>
    </source>
</evidence>
<feature type="transmembrane region" description="Helical" evidence="12">
    <location>
        <begin position="6"/>
        <end position="24"/>
    </location>
</feature>
<keyword evidence="7" id="KW-0256">Endoplasmic reticulum</keyword>
<reference evidence="15" key="1">
    <citation type="submission" date="2018-06" db="EMBL/GenBank/DDBJ databases">
        <authorList>
            <person name="Zhirakovskaya E."/>
        </authorList>
    </citation>
    <scope>NUCLEOTIDE SEQUENCE</scope>
</reference>
<evidence type="ECO:0000256" key="5">
    <source>
        <dbReference type="ARBA" id="ARBA00022723"/>
    </source>
</evidence>
<keyword evidence="8" id="KW-0862">Zinc</keyword>
<evidence type="ECO:0000256" key="2">
    <source>
        <dbReference type="ARBA" id="ARBA00004477"/>
    </source>
</evidence>
<dbReference type="Pfam" id="PF01435">
    <property type="entry name" value="Peptidase_M48"/>
    <property type="match status" value="1"/>
</dbReference>
<name>A0A3B1AHR4_9ZZZZ</name>
<evidence type="ECO:0000259" key="13">
    <source>
        <dbReference type="Pfam" id="PF01435"/>
    </source>
</evidence>
<dbReference type="InterPro" id="IPR001915">
    <property type="entry name" value="Peptidase_M48"/>
</dbReference>
<comment type="subcellular location">
    <subcellularLocation>
        <location evidence="2">Endoplasmic reticulum membrane</location>
        <topology evidence="2">Multi-pass membrane protein</topology>
    </subcellularLocation>
</comment>
<evidence type="ECO:0000256" key="11">
    <source>
        <dbReference type="ARBA" id="ARBA00023136"/>
    </source>
</evidence>
<feature type="transmembrane region" description="Helical" evidence="12">
    <location>
        <begin position="179"/>
        <end position="198"/>
    </location>
</feature>
<evidence type="ECO:0000256" key="3">
    <source>
        <dbReference type="ARBA" id="ARBA00022670"/>
    </source>
</evidence>
<evidence type="ECO:0000256" key="12">
    <source>
        <dbReference type="SAM" id="Phobius"/>
    </source>
</evidence>
<feature type="domain" description="CAAX prenyl protease 1 N-terminal" evidence="14">
    <location>
        <begin position="30"/>
        <end position="208"/>
    </location>
</feature>
<keyword evidence="4 12" id="KW-0812">Transmembrane</keyword>
<dbReference type="GO" id="GO:0004222">
    <property type="term" value="F:metalloendopeptidase activity"/>
    <property type="evidence" value="ECO:0007669"/>
    <property type="project" value="InterPro"/>
</dbReference>
<keyword evidence="10" id="KW-0482">Metalloprotease</keyword>
<evidence type="ECO:0000256" key="10">
    <source>
        <dbReference type="ARBA" id="ARBA00023049"/>
    </source>
</evidence>
<accession>A0A3B1AHR4</accession>
<dbReference type="GO" id="GO:0005789">
    <property type="term" value="C:endoplasmic reticulum membrane"/>
    <property type="evidence" value="ECO:0007669"/>
    <property type="project" value="UniProtKB-SubCell"/>
</dbReference>
<dbReference type="Gene3D" id="3.30.2010.10">
    <property type="entry name" value="Metalloproteases ('zincins'), catalytic domain"/>
    <property type="match status" value="1"/>
</dbReference>
<dbReference type="Pfam" id="PF16491">
    <property type="entry name" value="Peptidase_M48_N"/>
    <property type="match status" value="1"/>
</dbReference>
<evidence type="ECO:0000259" key="14">
    <source>
        <dbReference type="Pfam" id="PF16491"/>
    </source>
</evidence>
<organism evidence="15">
    <name type="scientific">hydrothermal vent metagenome</name>
    <dbReference type="NCBI Taxonomy" id="652676"/>
    <lineage>
        <taxon>unclassified sequences</taxon>
        <taxon>metagenomes</taxon>
        <taxon>ecological metagenomes</taxon>
    </lineage>
</organism>
<keyword evidence="3" id="KW-0645">Protease</keyword>
<feature type="transmembrane region" description="Helical" evidence="12">
    <location>
        <begin position="143"/>
        <end position="167"/>
    </location>
</feature>
<evidence type="ECO:0000256" key="8">
    <source>
        <dbReference type="ARBA" id="ARBA00022833"/>
    </source>
</evidence>
<comment type="cofactor">
    <cofactor evidence="1">
        <name>Zn(2+)</name>
        <dbReference type="ChEBI" id="CHEBI:29105"/>
    </cofactor>
</comment>
<feature type="transmembrane region" description="Helical" evidence="12">
    <location>
        <begin position="333"/>
        <end position="354"/>
    </location>
</feature>
<feature type="transmembrane region" description="Helical" evidence="12">
    <location>
        <begin position="67"/>
        <end position="89"/>
    </location>
</feature>
<keyword evidence="6" id="KW-0378">Hydrolase</keyword>
<evidence type="ECO:0000256" key="6">
    <source>
        <dbReference type="ARBA" id="ARBA00022801"/>
    </source>
</evidence>
<dbReference type="CDD" id="cd07343">
    <property type="entry name" value="M48A_Zmpste24p_like"/>
    <property type="match status" value="1"/>
</dbReference>
<dbReference type="PANTHER" id="PTHR10120">
    <property type="entry name" value="CAAX PRENYL PROTEASE 1"/>
    <property type="match status" value="1"/>
</dbReference>
<evidence type="ECO:0000256" key="9">
    <source>
        <dbReference type="ARBA" id="ARBA00022989"/>
    </source>
</evidence>
<feature type="transmembrane region" description="Helical" evidence="12">
    <location>
        <begin position="101"/>
        <end position="122"/>
    </location>
</feature>
<evidence type="ECO:0000313" key="15">
    <source>
        <dbReference type="EMBL" id="VAW93424.1"/>
    </source>
</evidence>
<dbReference type="InterPro" id="IPR032456">
    <property type="entry name" value="Peptidase_M48_N"/>
</dbReference>
<protein>
    <submittedName>
        <fullName evidence="15">Uncharacterized integral membrane endopeptidase Bmul_2226</fullName>
    </submittedName>
</protein>
<dbReference type="EMBL" id="UOFT01000033">
    <property type="protein sequence ID" value="VAW93424.1"/>
    <property type="molecule type" value="Genomic_DNA"/>
</dbReference>
<dbReference type="GO" id="GO:0046872">
    <property type="term" value="F:metal ion binding"/>
    <property type="evidence" value="ECO:0007669"/>
    <property type="project" value="UniProtKB-KW"/>
</dbReference>